<evidence type="ECO:0000256" key="1">
    <source>
        <dbReference type="ARBA" id="ARBA00022630"/>
    </source>
</evidence>
<dbReference type="GO" id="GO:0033765">
    <property type="term" value="F:steroid dehydrogenase activity, acting on the CH-CH group of donors"/>
    <property type="evidence" value="ECO:0007669"/>
    <property type="project" value="UniProtKB-ARBA"/>
</dbReference>
<dbReference type="SUPFAM" id="SSF46977">
    <property type="entry name" value="Succinate dehydrogenase/fumarate reductase flavoprotein C-terminal domain"/>
    <property type="match status" value="1"/>
</dbReference>
<dbReference type="STRING" id="1121256.SAMN02746089_02044"/>
<dbReference type="PRINTS" id="PR00368">
    <property type="entry name" value="FADPNR"/>
</dbReference>
<feature type="domain" description="Fumarate reductase/succinate dehydrogenase flavoprotein-like C-terminal" evidence="5">
    <location>
        <begin position="445"/>
        <end position="560"/>
    </location>
</feature>
<dbReference type="EMBL" id="FQVH01000026">
    <property type="protein sequence ID" value="SHF50394.1"/>
    <property type="molecule type" value="Genomic_DNA"/>
</dbReference>
<dbReference type="NCBIfam" id="NF005331">
    <property type="entry name" value="PRK06854.1-2"/>
    <property type="match status" value="1"/>
</dbReference>
<dbReference type="RefSeq" id="WP_073344903.1">
    <property type="nucleotide sequence ID" value="NZ_FQVH01000026.1"/>
</dbReference>
<proteinExistence type="predicted"/>
<dbReference type="InterPro" id="IPR037099">
    <property type="entry name" value="Fum_R/Succ_DH_flav-like_C_sf"/>
</dbReference>
<dbReference type="Pfam" id="PF00890">
    <property type="entry name" value="FAD_binding_2"/>
    <property type="match status" value="1"/>
</dbReference>
<evidence type="ECO:0000256" key="2">
    <source>
        <dbReference type="ARBA" id="ARBA00023002"/>
    </source>
</evidence>
<gene>
    <name evidence="6" type="ORF">SAMN02746089_02044</name>
</gene>
<feature type="domain" description="FAD-dependent oxidoreductase 2 FAD-binding" evidence="4">
    <location>
        <begin position="15"/>
        <end position="380"/>
    </location>
</feature>
<dbReference type="Proteomes" id="UP000184088">
    <property type="component" value="Unassembled WGS sequence"/>
</dbReference>
<dbReference type="GO" id="GO:0009055">
    <property type="term" value="F:electron transfer activity"/>
    <property type="evidence" value="ECO:0007669"/>
    <property type="project" value="TreeGrafter"/>
</dbReference>
<dbReference type="PANTHER" id="PTHR11632">
    <property type="entry name" value="SUCCINATE DEHYDROGENASE 2 FLAVOPROTEIN SUBUNIT"/>
    <property type="match status" value="1"/>
</dbReference>
<dbReference type="GO" id="GO:0009061">
    <property type="term" value="P:anaerobic respiration"/>
    <property type="evidence" value="ECO:0007669"/>
    <property type="project" value="TreeGrafter"/>
</dbReference>
<dbReference type="GO" id="GO:0005886">
    <property type="term" value="C:plasma membrane"/>
    <property type="evidence" value="ECO:0007669"/>
    <property type="project" value="TreeGrafter"/>
</dbReference>
<dbReference type="PRINTS" id="PR00411">
    <property type="entry name" value="PNDRDTASEI"/>
</dbReference>
<keyword evidence="2" id="KW-0560">Oxidoreductase</keyword>
<evidence type="ECO:0000259" key="4">
    <source>
        <dbReference type="Pfam" id="PF00890"/>
    </source>
</evidence>
<dbReference type="GO" id="GO:0000104">
    <property type="term" value="F:succinate dehydrogenase activity"/>
    <property type="evidence" value="ECO:0007669"/>
    <property type="project" value="TreeGrafter"/>
</dbReference>
<dbReference type="OrthoDB" id="9806724at2"/>
<dbReference type="InterPro" id="IPR003953">
    <property type="entry name" value="FAD-dep_OxRdtase_2_FAD-bd"/>
</dbReference>
<name>A0A1M5C6J2_9THEO</name>
<dbReference type="Gene3D" id="3.50.50.60">
    <property type="entry name" value="FAD/NAD(P)-binding domain"/>
    <property type="match status" value="1"/>
</dbReference>
<dbReference type="GO" id="GO:0050660">
    <property type="term" value="F:flavin adenine dinucleotide binding"/>
    <property type="evidence" value="ECO:0007669"/>
    <property type="project" value="TreeGrafter"/>
</dbReference>
<dbReference type="Pfam" id="PF02910">
    <property type="entry name" value="Succ_DH_flav_C"/>
    <property type="match status" value="1"/>
</dbReference>
<dbReference type="InterPro" id="IPR036188">
    <property type="entry name" value="FAD/NAD-bd_sf"/>
</dbReference>
<evidence type="ECO:0000259" key="5">
    <source>
        <dbReference type="Pfam" id="PF02910"/>
    </source>
</evidence>
<evidence type="ECO:0000313" key="7">
    <source>
        <dbReference type="Proteomes" id="UP000184088"/>
    </source>
</evidence>
<keyword evidence="7" id="KW-1185">Reference proteome</keyword>
<reference evidence="6 7" key="1">
    <citation type="submission" date="2016-11" db="EMBL/GenBank/DDBJ databases">
        <authorList>
            <person name="Jaros S."/>
            <person name="Januszkiewicz K."/>
            <person name="Wedrychowicz H."/>
        </authorList>
    </citation>
    <scope>NUCLEOTIDE SEQUENCE [LARGE SCALE GENOMIC DNA]</scope>
    <source>
        <strain evidence="6 7">DSM 17918</strain>
    </source>
</reference>
<protein>
    <submittedName>
        <fullName evidence="6">Dissimilatory adenylylsulfate reductase alpha subunit</fullName>
    </submittedName>
</protein>
<dbReference type="Gene3D" id="3.90.700.10">
    <property type="entry name" value="Succinate dehydrogenase/fumarate reductase flavoprotein, catalytic domain"/>
    <property type="match status" value="1"/>
</dbReference>
<dbReference type="InterPro" id="IPR015939">
    <property type="entry name" value="Fum_Rdtase/Succ_DH_flav-like_C"/>
</dbReference>
<dbReference type="PANTHER" id="PTHR11632:SF51">
    <property type="entry name" value="SUCCINATE DEHYDROGENASE [UBIQUINONE] FLAVOPROTEIN SUBUNIT, MITOCHONDRIAL"/>
    <property type="match status" value="1"/>
</dbReference>
<keyword evidence="1" id="KW-0285">Flavoprotein</keyword>
<dbReference type="InterPro" id="IPR030664">
    <property type="entry name" value="SdhA/FrdA/AprA"/>
</dbReference>
<feature type="active site" description="Proton acceptor" evidence="3">
    <location>
        <position position="282"/>
    </location>
</feature>
<accession>A0A1M5C6J2</accession>
<evidence type="ECO:0000256" key="3">
    <source>
        <dbReference type="PIRSR" id="PIRSR000171-1"/>
    </source>
</evidence>
<sequence>MLSTWEPEVVRIDADILIIGGGTAGCQAAITAKEKNGELKVVVIEKAHVERSGCLASGVNAINAYLNPGETPQSYVDYVKKDTAGLIRDDLTYTIGERLNNCTRRLEEWGLPFLKDENGNYVARGRRSVRINGERIKPILAEALRKSGALVLNRVVATNYIVKGRKVIGAFAFSVRENKFYVIRAKAVICATGGAAGLYKPNNDGSARHKMWYPPFNTGTGFAMGLRAGAEMTSFEMRFIALRIKDVLSPTGTIAQGVHAPQINARGEAYLRNYVDRSTYMRLYATLKENREGRGPCYLDITGLSEDYNRILKEAYLNMSPGIVLKWADEGVEPTEKPVEICGSEPYIVGGHGLAGYWIDSRRRTTLEGLYAAGDVAGGSPKKYVTGSMAEGEIAAEDAVEYIKNITFESIDESLIKEEIQRVYTPLIRSDGYKKLGFSPDEFEERLQKIMDEYAGGISSYYEVYEEKLNIAKDLLKELQKDVNKGYAEDLHDLMKYHEVIDRILVARAVVEHLLYRKETRWRCYQERIDYPYRDDEKWLKFVNSIYDSCKDEIKILERPYTNGENYLVTWLGSGMSGCKD</sequence>
<dbReference type="SUPFAM" id="SSF56425">
    <property type="entry name" value="Succinate dehydrogenase/fumarate reductase flavoprotein, catalytic domain"/>
    <property type="match status" value="1"/>
</dbReference>
<dbReference type="Gene3D" id="1.20.58.100">
    <property type="entry name" value="Fumarate reductase/succinate dehydrogenase flavoprotein-like, C-terminal domain"/>
    <property type="match status" value="1"/>
</dbReference>
<dbReference type="PIRSF" id="PIRSF000171">
    <property type="entry name" value="SDHA_APRA_LASPO"/>
    <property type="match status" value="1"/>
</dbReference>
<dbReference type="SUPFAM" id="SSF51905">
    <property type="entry name" value="FAD/NAD(P)-binding domain"/>
    <property type="match status" value="1"/>
</dbReference>
<evidence type="ECO:0000313" key="6">
    <source>
        <dbReference type="EMBL" id="SHF50394.1"/>
    </source>
</evidence>
<dbReference type="InterPro" id="IPR027477">
    <property type="entry name" value="Succ_DH/fumarate_Rdtase_cat_sf"/>
</dbReference>
<organism evidence="6 7">
    <name type="scientific">Caldanaerobius fijiensis DSM 17918</name>
    <dbReference type="NCBI Taxonomy" id="1121256"/>
    <lineage>
        <taxon>Bacteria</taxon>
        <taxon>Bacillati</taxon>
        <taxon>Bacillota</taxon>
        <taxon>Clostridia</taxon>
        <taxon>Thermoanaerobacterales</taxon>
        <taxon>Thermoanaerobacteraceae</taxon>
        <taxon>Caldanaerobius</taxon>
    </lineage>
</organism>
<dbReference type="AlphaFoldDB" id="A0A1M5C6J2"/>